<dbReference type="EMBL" id="FMXB01000002">
    <property type="protein sequence ID" value="SDA39550.1"/>
    <property type="molecule type" value="Genomic_DNA"/>
</dbReference>
<evidence type="ECO:0000313" key="1">
    <source>
        <dbReference type="EMBL" id="SDA39550.1"/>
    </source>
</evidence>
<sequence>MKALILLGCPETPSQTPMAVYAFSKLSNLGYDVTIAANPAASKLVKISDPEGYYNLNLVDLERTLGEVSPGDYDLLVGFVHKDAAAAFFVTFDQILDTKSIALVFERDLDLVGEFVEMIEESGSKAKIYAVRAFHNPSPIKINFDKALKELD</sequence>
<gene>
    <name evidence="1" type="ORF">SAMN02910315_00263</name>
</gene>
<dbReference type="AlphaFoldDB" id="A0A1G5V117"/>
<evidence type="ECO:0000313" key="2">
    <source>
        <dbReference type="Proteomes" id="UP000323439"/>
    </source>
</evidence>
<dbReference type="OrthoDB" id="144859at2157"/>
<dbReference type="STRING" id="230361.sm9_0959"/>
<dbReference type="Gene3D" id="3.40.50.10160">
    <property type="entry name" value="MTH777-like"/>
    <property type="match status" value="1"/>
</dbReference>
<dbReference type="RefSeq" id="WP_149730910.1">
    <property type="nucleotide sequence ID" value="NZ_FMXB01000002.1"/>
</dbReference>
<protein>
    <recommendedName>
        <fullName evidence="3">DUF1890 domain-containing protein</fullName>
    </recommendedName>
</protein>
<keyword evidence="2" id="KW-1185">Reference proteome</keyword>
<organism evidence="1 2">
    <name type="scientific">Methanobrevibacter millerae</name>
    <dbReference type="NCBI Taxonomy" id="230361"/>
    <lineage>
        <taxon>Archaea</taxon>
        <taxon>Methanobacteriati</taxon>
        <taxon>Methanobacteriota</taxon>
        <taxon>Methanomada group</taxon>
        <taxon>Methanobacteria</taxon>
        <taxon>Methanobacteriales</taxon>
        <taxon>Methanobacteriaceae</taxon>
        <taxon>Methanobrevibacter</taxon>
    </lineage>
</organism>
<dbReference type="Proteomes" id="UP000323439">
    <property type="component" value="Unassembled WGS sequence"/>
</dbReference>
<name>A0A1G5V117_9EURY</name>
<dbReference type="PIRSF" id="PIRSF006600">
    <property type="entry name" value="UCP006600"/>
    <property type="match status" value="1"/>
</dbReference>
<reference evidence="1 2" key="1">
    <citation type="submission" date="2016-10" db="EMBL/GenBank/DDBJ databases">
        <authorList>
            <person name="Varghese N."/>
            <person name="Submissions S."/>
        </authorList>
    </citation>
    <scope>NUCLEOTIDE SEQUENCE [LARGE SCALE GENOMIC DNA]</scope>
    <source>
        <strain evidence="1 2">DSM 16643</strain>
    </source>
</reference>
<dbReference type="Pfam" id="PF09001">
    <property type="entry name" value="DUF1890"/>
    <property type="match status" value="1"/>
</dbReference>
<dbReference type="InterPro" id="IPR036608">
    <property type="entry name" value="MTH777-like_sf"/>
</dbReference>
<evidence type="ECO:0008006" key="3">
    <source>
        <dbReference type="Google" id="ProtNLM"/>
    </source>
</evidence>
<dbReference type="SUPFAM" id="SSF75181">
    <property type="entry name" value="Hypothetical protein MTH777 (MT0777)"/>
    <property type="match status" value="1"/>
</dbReference>
<proteinExistence type="predicted"/>
<accession>A0A1G5V117</accession>
<dbReference type="InterPro" id="IPR012033">
    <property type="entry name" value="UCP006600"/>
</dbReference>